<dbReference type="GeneID" id="24723707"/>
<name>A0A0D3MJU3_9CAUD</name>
<dbReference type="EMBL" id="KM262192">
    <property type="protein sequence ID" value="AIM50872.1"/>
    <property type="molecule type" value="Genomic_DNA"/>
</dbReference>
<gene>
    <name evidence="2" type="ORF">Ln9_0023</name>
</gene>
<keyword evidence="1" id="KW-1133">Transmembrane helix</keyword>
<protein>
    <submittedName>
        <fullName evidence="2">Uncharacterized protein</fullName>
    </submittedName>
</protein>
<proteinExistence type="predicted"/>
<dbReference type="RefSeq" id="YP_009149980.1">
    <property type="nucleotide sequence ID" value="NC_027358.1"/>
</dbReference>
<feature type="transmembrane region" description="Helical" evidence="1">
    <location>
        <begin position="12"/>
        <end position="37"/>
    </location>
</feature>
<sequence length="44" mass="5093">MKQFIKDVIQGWLGYLFILMGIGFCLAFIIALLVNIFHTLIKSY</sequence>
<evidence type="ECO:0000256" key="1">
    <source>
        <dbReference type="SAM" id="Phobius"/>
    </source>
</evidence>
<reference evidence="2 3" key="1">
    <citation type="journal article" date="2015" name="Int. J. Food Microbiol.">
        <title>Phages of dairy Leuconostoc mesenteroides: Genomics and factors influencing their adsorption.</title>
        <authorList>
            <person name="Pujato S.A."/>
            <person name="Mercanti D.J."/>
            <person name="Guglielmotti D.M."/>
            <person name="Rousseau G.M."/>
            <person name="Moineau S."/>
            <person name="Reinheimer J.A."/>
            <person name="Quiberoni A.D."/>
        </authorList>
    </citation>
    <scope>NUCLEOTIDE SEQUENCE [LARGE SCALE GENOMIC DNA]</scope>
</reference>
<keyword evidence="3" id="KW-1185">Reference proteome</keyword>
<dbReference type="Proteomes" id="UP000203142">
    <property type="component" value="Segment"/>
</dbReference>
<evidence type="ECO:0000313" key="2">
    <source>
        <dbReference type="EMBL" id="AIM50872.1"/>
    </source>
</evidence>
<keyword evidence="1" id="KW-0812">Transmembrane</keyword>
<evidence type="ECO:0000313" key="3">
    <source>
        <dbReference type="Proteomes" id="UP000203142"/>
    </source>
</evidence>
<accession>A0A0D3MJU3</accession>
<organism evidence="2 3">
    <name type="scientific">Leuconostoc phage Ln-9</name>
    <dbReference type="NCBI Taxonomy" id="1536605"/>
    <lineage>
        <taxon>Viruses</taxon>
        <taxon>Duplodnaviria</taxon>
        <taxon>Heunggongvirae</taxon>
        <taxon>Uroviricota</taxon>
        <taxon>Caudoviricetes</taxon>
        <taxon>Mccleskeyvirinae</taxon>
        <taxon>Unaquatrovirus</taxon>
        <taxon>Unaquatrovirus Ln9</taxon>
    </lineage>
</organism>
<keyword evidence="1" id="KW-0472">Membrane</keyword>
<dbReference type="KEGG" id="vg:24723707"/>